<dbReference type="CDD" id="cd07042">
    <property type="entry name" value="STAS_SulP_like_sulfate_transporter"/>
    <property type="match status" value="1"/>
</dbReference>
<comment type="caution">
    <text evidence="8">The sequence shown here is derived from an EMBL/GenBank/DDBJ whole genome shotgun (WGS) entry which is preliminary data.</text>
</comment>
<dbReference type="InterPro" id="IPR011547">
    <property type="entry name" value="SLC26A/SulP_dom"/>
</dbReference>
<evidence type="ECO:0000313" key="8">
    <source>
        <dbReference type="EMBL" id="MBE7942109.1"/>
    </source>
</evidence>
<evidence type="ECO:0000256" key="2">
    <source>
        <dbReference type="ARBA" id="ARBA00022692"/>
    </source>
</evidence>
<evidence type="ECO:0000313" key="9">
    <source>
        <dbReference type="Proteomes" id="UP000715965"/>
    </source>
</evidence>
<feature type="transmembrane region" description="Helical" evidence="5">
    <location>
        <begin position="129"/>
        <end position="152"/>
    </location>
</feature>
<dbReference type="InterPro" id="IPR014710">
    <property type="entry name" value="RmlC-like_jellyroll"/>
</dbReference>
<sequence>MPRGTLLRDLVAGLVVSLMAISFYVSCAALLFQGPLAIYLAQGVGMSLTGGALMSLAAFRTSSMPLASMGPEPATVPILGAITAAVAAGCTAAAALPTVVTALCVAGFLIGLGWYTLGRKRAGDLVRYIPYPVIGGFLSAVGWLMVSGGAAVSKGASLTPAALLGMARQGPPAQLLVGVAVALLIWGSTLRFKHTLLIPGLIVSSCLAVHAGLWWAGLDPATARAAGWLMPAFGVIMPPSPLQPAFFTAVDCGVLAAQSGLIAVSVAVSVIGLLLAESSLEVAFDTRADFNADLKLLGLVNIALAPLGGLQGGVSVSRSLANREAGAAGRLAGAVNGTACLAVMAVGGPVLALIPKPVLGGLLMFLGLSILKVWLFDGRKRLSRGDYAVVVVILLLTIAFGYLQAVIAGVVICCFDFAVSSARVGAVRRIFSRNEWPGSVERAAAEVLLLRASGERVRVVELQGTLFFGSIRRLGTELEALMTRTQAPLDLLVLDFHRVPAMDSSAAQALARVLKVAAAQQVRLAYSGASPRVRAVLRANGALPPGGPAEHEDVAAALAAWEDALLQAAQQQLPRDPLQAWLAEEMGSPERAQDLLARLERITLQPGDVLFRQGEGADALYLVEQGRLSVFLGGEGAEHRIRTVQAGATVGEMGLYREGGRSATVRAEVASAVLRVSKAGLDAIERESPGLAIGLHRLFVRLLASRLEHANAHARAQAA</sequence>
<feature type="transmembrane region" description="Helical" evidence="5">
    <location>
        <begin position="12"/>
        <end position="32"/>
    </location>
</feature>
<comment type="subcellular location">
    <subcellularLocation>
        <location evidence="1">Membrane</location>
        <topology evidence="1">Multi-pass membrane protein</topology>
    </subcellularLocation>
</comment>
<dbReference type="Proteomes" id="UP000715965">
    <property type="component" value="Unassembled WGS sequence"/>
</dbReference>
<gene>
    <name evidence="8" type="ORF">IM725_16160</name>
</gene>
<evidence type="ECO:0000259" key="6">
    <source>
        <dbReference type="PROSITE" id="PS50042"/>
    </source>
</evidence>
<feature type="transmembrane region" description="Helical" evidence="5">
    <location>
        <begin position="228"/>
        <end position="247"/>
    </location>
</feature>
<feature type="transmembrane region" description="Helical" evidence="5">
    <location>
        <begin position="296"/>
        <end position="316"/>
    </location>
</feature>
<accession>A0ABR9SJM3</accession>
<reference evidence="8 9" key="1">
    <citation type="submission" date="2020-10" db="EMBL/GenBank/DDBJ databases">
        <title>Draft genome of Ramlibacter aquaticus LMG 30558.</title>
        <authorList>
            <person name="Props R."/>
        </authorList>
    </citation>
    <scope>NUCLEOTIDE SEQUENCE [LARGE SCALE GENOMIC DNA]</scope>
    <source>
        <strain evidence="8 9">LMG 30558</strain>
    </source>
</reference>
<keyword evidence="2 5" id="KW-0812">Transmembrane</keyword>
<dbReference type="SUPFAM" id="SSF51206">
    <property type="entry name" value="cAMP-binding domain-like"/>
    <property type="match status" value="1"/>
</dbReference>
<feature type="transmembrane region" description="Helical" evidence="5">
    <location>
        <begin position="38"/>
        <end position="62"/>
    </location>
</feature>
<dbReference type="EMBL" id="JADDOJ010000079">
    <property type="protein sequence ID" value="MBE7942109.1"/>
    <property type="molecule type" value="Genomic_DNA"/>
</dbReference>
<dbReference type="SUPFAM" id="SSF52091">
    <property type="entry name" value="SpoIIaa-like"/>
    <property type="match status" value="1"/>
</dbReference>
<dbReference type="InterPro" id="IPR002645">
    <property type="entry name" value="STAS_dom"/>
</dbReference>
<protein>
    <submittedName>
        <fullName evidence="8">Cyclic nucleotide-binding domain-containing protein</fullName>
    </submittedName>
</protein>
<evidence type="ECO:0000256" key="4">
    <source>
        <dbReference type="ARBA" id="ARBA00023136"/>
    </source>
</evidence>
<dbReference type="PROSITE" id="PS50801">
    <property type="entry name" value="STAS"/>
    <property type="match status" value="1"/>
</dbReference>
<dbReference type="Pfam" id="PF00027">
    <property type="entry name" value="cNMP_binding"/>
    <property type="match status" value="1"/>
</dbReference>
<dbReference type="InterPro" id="IPR036513">
    <property type="entry name" value="STAS_dom_sf"/>
</dbReference>
<evidence type="ECO:0000256" key="1">
    <source>
        <dbReference type="ARBA" id="ARBA00004141"/>
    </source>
</evidence>
<dbReference type="PANTHER" id="PTHR43310">
    <property type="entry name" value="SULFATE TRANSPORTER YBAR-RELATED"/>
    <property type="match status" value="1"/>
</dbReference>
<dbReference type="RefSeq" id="WP_193781664.1">
    <property type="nucleotide sequence ID" value="NZ_JADDOJ010000079.1"/>
</dbReference>
<dbReference type="InterPro" id="IPR018490">
    <property type="entry name" value="cNMP-bd_dom_sf"/>
</dbReference>
<evidence type="ECO:0000256" key="5">
    <source>
        <dbReference type="SAM" id="Phobius"/>
    </source>
</evidence>
<organism evidence="8 9">
    <name type="scientific">Ramlibacter aquaticus</name>
    <dbReference type="NCBI Taxonomy" id="2780094"/>
    <lineage>
        <taxon>Bacteria</taxon>
        <taxon>Pseudomonadati</taxon>
        <taxon>Pseudomonadota</taxon>
        <taxon>Betaproteobacteria</taxon>
        <taxon>Burkholderiales</taxon>
        <taxon>Comamonadaceae</taxon>
        <taxon>Ramlibacter</taxon>
    </lineage>
</organism>
<keyword evidence="4 5" id="KW-0472">Membrane</keyword>
<dbReference type="InterPro" id="IPR000595">
    <property type="entry name" value="cNMP-bd_dom"/>
</dbReference>
<dbReference type="SMART" id="SM00100">
    <property type="entry name" value="cNMP"/>
    <property type="match status" value="1"/>
</dbReference>
<dbReference type="InterPro" id="IPR052706">
    <property type="entry name" value="Membrane-Transporter-like"/>
</dbReference>
<dbReference type="Gene3D" id="3.30.750.24">
    <property type="entry name" value="STAS domain"/>
    <property type="match status" value="1"/>
</dbReference>
<dbReference type="CDD" id="cd00038">
    <property type="entry name" value="CAP_ED"/>
    <property type="match status" value="1"/>
</dbReference>
<keyword evidence="9" id="KW-1185">Reference proteome</keyword>
<dbReference type="PROSITE" id="PS50042">
    <property type="entry name" value="CNMP_BINDING_3"/>
    <property type="match status" value="1"/>
</dbReference>
<evidence type="ECO:0000256" key="3">
    <source>
        <dbReference type="ARBA" id="ARBA00022989"/>
    </source>
</evidence>
<feature type="transmembrane region" description="Helical" evidence="5">
    <location>
        <begin position="254"/>
        <end position="276"/>
    </location>
</feature>
<dbReference type="Pfam" id="PF01740">
    <property type="entry name" value="STAS"/>
    <property type="match status" value="1"/>
</dbReference>
<feature type="transmembrane region" description="Helical" evidence="5">
    <location>
        <begin position="196"/>
        <end position="216"/>
    </location>
</feature>
<dbReference type="Pfam" id="PF00916">
    <property type="entry name" value="Sulfate_transp"/>
    <property type="match status" value="1"/>
</dbReference>
<feature type="transmembrane region" description="Helical" evidence="5">
    <location>
        <begin position="387"/>
        <end position="412"/>
    </location>
</feature>
<keyword evidence="3 5" id="KW-1133">Transmembrane helix</keyword>
<dbReference type="PROSITE" id="PS00889">
    <property type="entry name" value="CNMP_BINDING_2"/>
    <property type="match status" value="1"/>
</dbReference>
<dbReference type="PANTHER" id="PTHR43310:SF1">
    <property type="entry name" value="SULFATE TRANSPORTER YBAR-RELATED"/>
    <property type="match status" value="1"/>
</dbReference>
<feature type="transmembrane region" description="Helical" evidence="5">
    <location>
        <begin position="100"/>
        <end position="117"/>
    </location>
</feature>
<feature type="transmembrane region" description="Helical" evidence="5">
    <location>
        <begin position="358"/>
        <end position="375"/>
    </location>
</feature>
<name>A0ABR9SJM3_9BURK</name>
<feature type="domain" description="STAS" evidence="7">
    <location>
        <begin position="457"/>
        <end position="568"/>
    </location>
</feature>
<feature type="transmembrane region" description="Helical" evidence="5">
    <location>
        <begin position="328"/>
        <end position="352"/>
    </location>
</feature>
<feature type="domain" description="Cyclic nucleotide-binding" evidence="6">
    <location>
        <begin position="588"/>
        <end position="684"/>
    </location>
</feature>
<evidence type="ECO:0000259" key="7">
    <source>
        <dbReference type="PROSITE" id="PS50801"/>
    </source>
</evidence>
<feature type="transmembrane region" description="Helical" evidence="5">
    <location>
        <begin position="172"/>
        <end position="189"/>
    </location>
</feature>
<dbReference type="InterPro" id="IPR018488">
    <property type="entry name" value="cNMP-bd_CS"/>
</dbReference>
<dbReference type="Gene3D" id="2.60.120.10">
    <property type="entry name" value="Jelly Rolls"/>
    <property type="match status" value="1"/>
</dbReference>
<proteinExistence type="predicted"/>